<sequence>MQRARDLIGLGVELRIGVAQITFHQKDARAELLRAFLQPVRSGERRGRHVFGGDRSATVEDLLRLLARDDSRCTHHFVSSLLVCFLSRSLSARA</sequence>
<dbReference type="AlphaFoldDB" id="A0A645G6L3"/>
<protein>
    <submittedName>
        <fullName evidence="1">Uncharacterized protein</fullName>
    </submittedName>
</protein>
<proteinExistence type="predicted"/>
<comment type="caution">
    <text evidence="1">The sequence shown here is derived from an EMBL/GenBank/DDBJ whole genome shotgun (WGS) entry which is preliminary data.</text>
</comment>
<accession>A0A645G6L3</accession>
<gene>
    <name evidence="1" type="ORF">SDC9_168990</name>
</gene>
<evidence type="ECO:0000313" key="1">
    <source>
        <dbReference type="EMBL" id="MPN21610.1"/>
    </source>
</evidence>
<reference evidence="1" key="1">
    <citation type="submission" date="2019-08" db="EMBL/GenBank/DDBJ databases">
        <authorList>
            <person name="Kucharzyk K."/>
            <person name="Murdoch R.W."/>
            <person name="Higgins S."/>
            <person name="Loffler F."/>
        </authorList>
    </citation>
    <scope>NUCLEOTIDE SEQUENCE</scope>
</reference>
<name>A0A645G6L3_9ZZZZ</name>
<organism evidence="1">
    <name type="scientific">bioreactor metagenome</name>
    <dbReference type="NCBI Taxonomy" id="1076179"/>
    <lineage>
        <taxon>unclassified sequences</taxon>
        <taxon>metagenomes</taxon>
        <taxon>ecological metagenomes</taxon>
    </lineage>
</organism>
<dbReference type="EMBL" id="VSSQ01069624">
    <property type="protein sequence ID" value="MPN21610.1"/>
    <property type="molecule type" value="Genomic_DNA"/>
</dbReference>